<dbReference type="InterPro" id="IPR001647">
    <property type="entry name" value="HTH_TetR"/>
</dbReference>
<proteinExistence type="predicted"/>
<feature type="DNA-binding region" description="H-T-H motif" evidence="2">
    <location>
        <begin position="42"/>
        <end position="61"/>
    </location>
</feature>
<dbReference type="Pfam" id="PF00440">
    <property type="entry name" value="TetR_N"/>
    <property type="match status" value="1"/>
</dbReference>
<feature type="domain" description="HTH tetR-type" evidence="3">
    <location>
        <begin position="19"/>
        <end position="79"/>
    </location>
</feature>
<evidence type="ECO:0000313" key="4">
    <source>
        <dbReference type="EMBL" id="MDX8049745.1"/>
    </source>
</evidence>
<keyword evidence="1 2" id="KW-0238">DNA-binding</keyword>
<comment type="caution">
    <text evidence="4">The sequence shown here is derived from an EMBL/GenBank/DDBJ whole genome shotgun (WGS) entry which is preliminary data.</text>
</comment>
<name>A0ABU4TN80_9PSEU</name>
<dbReference type="SUPFAM" id="SSF46689">
    <property type="entry name" value="Homeodomain-like"/>
    <property type="match status" value="1"/>
</dbReference>
<gene>
    <name evidence="4" type="ORF">SK571_10170</name>
</gene>
<dbReference type="PANTHER" id="PTHR30055">
    <property type="entry name" value="HTH-TYPE TRANSCRIPTIONAL REGULATOR RUTR"/>
    <property type="match status" value="1"/>
</dbReference>
<dbReference type="RefSeq" id="WP_319983772.1">
    <property type="nucleotide sequence ID" value="NZ_JAXAVV010000004.1"/>
</dbReference>
<dbReference type="Proteomes" id="UP001271792">
    <property type="component" value="Unassembled WGS sequence"/>
</dbReference>
<dbReference type="InterPro" id="IPR050109">
    <property type="entry name" value="HTH-type_TetR-like_transc_reg"/>
</dbReference>
<dbReference type="PANTHER" id="PTHR30055:SF209">
    <property type="entry name" value="POSSIBLE TRANSCRIPTIONAL REGULATORY PROTEIN (PROBABLY TETR-FAMILY)"/>
    <property type="match status" value="1"/>
</dbReference>
<dbReference type="PROSITE" id="PS50977">
    <property type="entry name" value="HTH_TETR_2"/>
    <property type="match status" value="1"/>
</dbReference>
<accession>A0ABU4TN80</accession>
<keyword evidence="5" id="KW-1185">Reference proteome</keyword>
<evidence type="ECO:0000256" key="2">
    <source>
        <dbReference type="PROSITE-ProRule" id="PRU00335"/>
    </source>
</evidence>
<protein>
    <submittedName>
        <fullName evidence="4">Helix-turn-helix domain-containing protein</fullName>
    </submittedName>
</protein>
<sequence>MEPVALPLGRPREERADAARNRAHLIEVAREMVAELGADKVTMDGLAERAGLGKGTVFRRFRTRAGIFHTLLDEEEKLFQQRVLAGPPPLGPGAPAAERLVAFGRARLEFLVDHIVLARASLDPGRPVPARDSPSLFHVQMLLSEACPDEAASGTLALQLVAALEGPVLLYLRTQDGDAPDLGAVVHDLITSWQVLVERVCG</sequence>
<dbReference type="EMBL" id="JAXAVV010000004">
    <property type="protein sequence ID" value="MDX8049745.1"/>
    <property type="molecule type" value="Genomic_DNA"/>
</dbReference>
<evidence type="ECO:0000259" key="3">
    <source>
        <dbReference type="PROSITE" id="PS50977"/>
    </source>
</evidence>
<reference evidence="4 5" key="1">
    <citation type="submission" date="2023-11" db="EMBL/GenBank/DDBJ databases">
        <title>Lentzea sokolovensis, sp. nov., Lentzea kristufkii, sp. nov., and Lentzea miocenensis, sp. nov., rare actinobacteria from Sokolov Coal Basin, Miocene lacustrine sediment, Czech Republic.</title>
        <authorList>
            <person name="Lara A."/>
            <person name="Kotroba L."/>
            <person name="Nouioui I."/>
            <person name="Neumann-Schaal M."/>
            <person name="Mast Y."/>
            <person name="Chronakova A."/>
        </authorList>
    </citation>
    <scope>NUCLEOTIDE SEQUENCE [LARGE SCALE GENOMIC DNA]</scope>
    <source>
        <strain evidence="4 5">BCCO 10_0798</strain>
    </source>
</reference>
<evidence type="ECO:0000313" key="5">
    <source>
        <dbReference type="Proteomes" id="UP001271792"/>
    </source>
</evidence>
<dbReference type="Gene3D" id="1.10.357.10">
    <property type="entry name" value="Tetracycline Repressor, domain 2"/>
    <property type="match status" value="1"/>
</dbReference>
<dbReference type="PRINTS" id="PR00455">
    <property type="entry name" value="HTHTETR"/>
</dbReference>
<organism evidence="4 5">
    <name type="scientific">Lentzea kristufekii</name>
    <dbReference type="NCBI Taxonomy" id="3095430"/>
    <lineage>
        <taxon>Bacteria</taxon>
        <taxon>Bacillati</taxon>
        <taxon>Actinomycetota</taxon>
        <taxon>Actinomycetes</taxon>
        <taxon>Pseudonocardiales</taxon>
        <taxon>Pseudonocardiaceae</taxon>
        <taxon>Lentzea</taxon>
    </lineage>
</organism>
<evidence type="ECO:0000256" key="1">
    <source>
        <dbReference type="ARBA" id="ARBA00023125"/>
    </source>
</evidence>
<dbReference type="InterPro" id="IPR009057">
    <property type="entry name" value="Homeodomain-like_sf"/>
</dbReference>